<accession>A0ABQ1MCW6</accession>
<dbReference type="SUPFAM" id="SSF54427">
    <property type="entry name" value="NTF2-like"/>
    <property type="match status" value="1"/>
</dbReference>
<evidence type="ECO:0000313" key="2">
    <source>
        <dbReference type="Proteomes" id="UP000636010"/>
    </source>
</evidence>
<dbReference type="InterPro" id="IPR032710">
    <property type="entry name" value="NTF2-like_dom_sf"/>
</dbReference>
<dbReference type="RefSeq" id="WP_188463835.1">
    <property type="nucleotide sequence ID" value="NZ_BAABHU010000007.1"/>
</dbReference>
<evidence type="ECO:0000313" key="1">
    <source>
        <dbReference type="EMBL" id="GGC38370.1"/>
    </source>
</evidence>
<dbReference type="Gene3D" id="3.10.450.50">
    <property type="match status" value="1"/>
</dbReference>
<organism evidence="1 2">
    <name type="scientific">Marivirga lumbricoides</name>
    <dbReference type="NCBI Taxonomy" id="1046115"/>
    <lineage>
        <taxon>Bacteria</taxon>
        <taxon>Pseudomonadati</taxon>
        <taxon>Bacteroidota</taxon>
        <taxon>Cytophagia</taxon>
        <taxon>Cytophagales</taxon>
        <taxon>Marivirgaceae</taxon>
        <taxon>Marivirga</taxon>
    </lineage>
</organism>
<sequence length="133" mass="15480">MTIITDVFDGMRTSDTSLMIRHFHEDAVMQSIGSNKDGTNKLSPTSLPEGWFNAVAQPKAQIWDERTWNYQLQFDDKLATVWMDYAFYIDKSLSHCGVNSFTLAKIDDVWKIIYIIDTRNRDNCNIPQHIQHH</sequence>
<proteinExistence type="predicted"/>
<protein>
    <recommendedName>
        <fullName evidence="3">SnoaL-like domain-containing protein</fullName>
    </recommendedName>
</protein>
<dbReference type="Proteomes" id="UP000636010">
    <property type="component" value="Unassembled WGS sequence"/>
</dbReference>
<keyword evidence="2" id="KW-1185">Reference proteome</keyword>
<dbReference type="EMBL" id="BMEC01000007">
    <property type="protein sequence ID" value="GGC38370.1"/>
    <property type="molecule type" value="Genomic_DNA"/>
</dbReference>
<name>A0ABQ1MCW6_9BACT</name>
<evidence type="ECO:0008006" key="3">
    <source>
        <dbReference type="Google" id="ProtNLM"/>
    </source>
</evidence>
<reference evidence="2" key="1">
    <citation type="journal article" date="2019" name="Int. J. Syst. Evol. Microbiol.">
        <title>The Global Catalogue of Microorganisms (GCM) 10K type strain sequencing project: providing services to taxonomists for standard genome sequencing and annotation.</title>
        <authorList>
            <consortium name="The Broad Institute Genomics Platform"/>
            <consortium name="The Broad Institute Genome Sequencing Center for Infectious Disease"/>
            <person name="Wu L."/>
            <person name="Ma J."/>
        </authorList>
    </citation>
    <scope>NUCLEOTIDE SEQUENCE [LARGE SCALE GENOMIC DNA]</scope>
    <source>
        <strain evidence="2">CGMCC 1.10832</strain>
    </source>
</reference>
<comment type="caution">
    <text evidence="1">The sequence shown here is derived from an EMBL/GenBank/DDBJ whole genome shotgun (WGS) entry which is preliminary data.</text>
</comment>
<gene>
    <name evidence="1" type="ORF">GCM10011506_24780</name>
</gene>